<dbReference type="OrthoDB" id="419598at2759"/>
<dbReference type="PANTHER" id="PTHR43162:SF1">
    <property type="entry name" value="PRESTALK A DIFFERENTIATION PROTEIN A"/>
    <property type="match status" value="1"/>
</dbReference>
<dbReference type="InterPro" id="IPR051604">
    <property type="entry name" value="Ergot_Alk_Oxidoreductase"/>
</dbReference>
<accession>A0A9N9U2K2</accession>
<name>A0A9N9U2K2_9HYPO</name>
<sequence>MTSVKTIVFGPTGAVGSATARAAQEQGAKVVLGMRDPTKPITGLSPEDEQRGGIERVHADLSKPETLHEAVTKTGATRAFIYLLFEAKDGMKSILTTLKSAGIEYVVFLSSDAVPDSLDIRESDHIAQIHGEVELSLKEVFGAGAYAAVRAGWFASNSLRWKDMFKEREIKIPYAEAYFDWISPQDIGSVCGGLLSKAPRDIDGRAGPSVVRIAGPNVLTQAEAVDVVAKSLGKEVKITSLSFDEGVKFFVSSVGLPEPAAKALVDIIRIRAEGGKADGGYEGLRYEERVANIRKYSGREATPFQQWVDENKKEFDV</sequence>
<dbReference type="SUPFAM" id="SSF51735">
    <property type="entry name" value="NAD(P)-binding Rossmann-fold domains"/>
    <property type="match status" value="1"/>
</dbReference>
<evidence type="ECO:0000313" key="3">
    <source>
        <dbReference type="Proteomes" id="UP000754883"/>
    </source>
</evidence>
<dbReference type="InterPro" id="IPR036291">
    <property type="entry name" value="NAD(P)-bd_dom_sf"/>
</dbReference>
<evidence type="ECO:0000313" key="2">
    <source>
        <dbReference type="EMBL" id="CAG9974972.1"/>
    </source>
</evidence>
<dbReference type="Gene3D" id="3.40.50.720">
    <property type="entry name" value="NAD(P)-binding Rossmann-like Domain"/>
    <property type="match status" value="1"/>
</dbReference>
<proteinExistence type="predicted"/>
<keyword evidence="3" id="KW-1185">Reference proteome</keyword>
<organism evidence="2 3">
    <name type="scientific">Clonostachys byssicola</name>
    <dbReference type="NCBI Taxonomy" id="160290"/>
    <lineage>
        <taxon>Eukaryota</taxon>
        <taxon>Fungi</taxon>
        <taxon>Dikarya</taxon>
        <taxon>Ascomycota</taxon>
        <taxon>Pezizomycotina</taxon>
        <taxon>Sordariomycetes</taxon>
        <taxon>Hypocreomycetidae</taxon>
        <taxon>Hypocreales</taxon>
        <taxon>Bionectriaceae</taxon>
        <taxon>Clonostachys</taxon>
    </lineage>
</organism>
<dbReference type="Pfam" id="PF05368">
    <property type="entry name" value="NmrA"/>
    <property type="match status" value="1"/>
</dbReference>
<dbReference type="InterPro" id="IPR008030">
    <property type="entry name" value="NmrA-like"/>
</dbReference>
<feature type="domain" description="NmrA-like" evidence="1">
    <location>
        <begin position="6"/>
        <end position="278"/>
    </location>
</feature>
<gene>
    <name evidence="2" type="ORF">CBYS24578_00016634</name>
</gene>
<dbReference type="EMBL" id="CABFNO020001253">
    <property type="protein sequence ID" value="CAG9974972.1"/>
    <property type="molecule type" value="Genomic_DNA"/>
</dbReference>
<evidence type="ECO:0000259" key="1">
    <source>
        <dbReference type="Pfam" id="PF05368"/>
    </source>
</evidence>
<comment type="caution">
    <text evidence="2">The sequence shown here is derived from an EMBL/GenBank/DDBJ whole genome shotgun (WGS) entry which is preliminary data.</text>
</comment>
<dbReference type="Proteomes" id="UP000754883">
    <property type="component" value="Unassembled WGS sequence"/>
</dbReference>
<reference evidence="2" key="1">
    <citation type="submission" date="2021-10" db="EMBL/GenBank/DDBJ databases">
        <authorList>
            <person name="Piombo E."/>
        </authorList>
    </citation>
    <scope>NUCLEOTIDE SEQUENCE</scope>
</reference>
<dbReference type="PANTHER" id="PTHR43162">
    <property type="match status" value="1"/>
</dbReference>
<dbReference type="AlphaFoldDB" id="A0A9N9U2K2"/>
<protein>
    <recommendedName>
        <fullName evidence="1">NmrA-like domain-containing protein</fullName>
    </recommendedName>
</protein>